<name>A0A8H3W0K8_9PEZI</name>
<comment type="caution">
    <text evidence="2">The sequence shown here is derived from an EMBL/GenBank/DDBJ whole genome shotgun (WGS) entry which is preliminary data.</text>
</comment>
<gene>
    <name evidence="2" type="ORF">GQ607_016676</name>
</gene>
<sequence length="111" mass="11987">MPSETPNTHSQVDKAVQRAQLIGLSAEMARISRVYFNDADTSNSPRLGQAQRGTSNTSVCGTSVLRGKISARKNIDRALFVVGQAASNVRDLVKLAELENEAEMNKAKAEV</sequence>
<evidence type="ECO:0000313" key="3">
    <source>
        <dbReference type="Proteomes" id="UP000434172"/>
    </source>
</evidence>
<accession>A0A8H3W0K8</accession>
<dbReference type="AlphaFoldDB" id="A0A8H3W0K8"/>
<feature type="region of interest" description="Disordered" evidence="1">
    <location>
        <begin position="39"/>
        <end position="58"/>
    </location>
</feature>
<evidence type="ECO:0000313" key="2">
    <source>
        <dbReference type="EMBL" id="KAF0316097.1"/>
    </source>
</evidence>
<reference evidence="2 3" key="1">
    <citation type="submission" date="2019-12" db="EMBL/GenBank/DDBJ databases">
        <title>A genome sequence resource for the geographically widespread anthracnose pathogen Colletotrichum asianum.</title>
        <authorList>
            <person name="Meng Y."/>
        </authorList>
    </citation>
    <scope>NUCLEOTIDE SEQUENCE [LARGE SCALE GENOMIC DNA]</scope>
    <source>
        <strain evidence="2 3">ICMP 18580</strain>
    </source>
</reference>
<evidence type="ECO:0000256" key="1">
    <source>
        <dbReference type="SAM" id="MobiDB-lite"/>
    </source>
</evidence>
<dbReference type="EMBL" id="WOWK01000172">
    <property type="protein sequence ID" value="KAF0316097.1"/>
    <property type="molecule type" value="Genomic_DNA"/>
</dbReference>
<dbReference type="Proteomes" id="UP000434172">
    <property type="component" value="Unassembled WGS sequence"/>
</dbReference>
<protein>
    <submittedName>
        <fullName evidence="2">Uncharacterized protein</fullName>
    </submittedName>
</protein>
<proteinExistence type="predicted"/>
<keyword evidence="3" id="KW-1185">Reference proteome</keyword>
<organism evidence="2 3">
    <name type="scientific">Colletotrichum asianum</name>
    <dbReference type="NCBI Taxonomy" id="702518"/>
    <lineage>
        <taxon>Eukaryota</taxon>
        <taxon>Fungi</taxon>
        <taxon>Dikarya</taxon>
        <taxon>Ascomycota</taxon>
        <taxon>Pezizomycotina</taxon>
        <taxon>Sordariomycetes</taxon>
        <taxon>Hypocreomycetidae</taxon>
        <taxon>Glomerellales</taxon>
        <taxon>Glomerellaceae</taxon>
        <taxon>Colletotrichum</taxon>
        <taxon>Colletotrichum gloeosporioides species complex</taxon>
    </lineage>
</organism>